<keyword evidence="1" id="KW-0472">Membrane</keyword>
<reference evidence="2" key="1">
    <citation type="submission" date="2023-07" db="EMBL/GenBank/DDBJ databases">
        <title>Gilvimarinus algae sp. nov., isolated from the surface of Kelp.</title>
        <authorList>
            <person name="Sun Y.Y."/>
            <person name="Gong Y."/>
            <person name="Du Z.J."/>
        </authorList>
    </citation>
    <scope>NUCLEOTIDE SEQUENCE</scope>
    <source>
        <strain evidence="2">SDUM040014</strain>
    </source>
</reference>
<gene>
    <name evidence="2" type="ORF">QWI16_12235</name>
</gene>
<feature type="transmembrane region" description="Helical" evidence="1">
    <location>
        <begin position="6"/>
        <end position="22"/>
    </location>
</feature>
<evidence type="ECO:0000313" key="3">
    <source>
        <dbReference type="Proteomes" id="UP001168380"/>
    </source>
</evidence>
<dbReference type="EMBL" id="JAULRT010000059">
    <property type="protein sequence ID" value="MDO3382938.1"/>
    <property type="molecule type" value="Genomic_DNA"/>
</dbReference>
<organism evidence="2 3">
    <name type="scientific">Gilvimarinus algae</name>
    <dbReference type="NCBI Taxonomy" id="3058037"/>
    <lineage>
        <taxon>Bacteria</taxon>
        <taxon>Pseudomonadati</taxon>
        <taxon>Pseudomonadota</taxon>
        <taxon>Gammaproteobacteria</taxon>
        <taxon>Cellvibrionales</taxon>
        <taxon>Cellvibrionaceae</taxon>
        <taxon>Gilvimarinus</taxon>
    </lineage>
</organism>
<keyword evidence="3" id="KW-1185">Reference proteome</keyword>
<name>A0ABT8TFV9_9GAMM</name>
<sequence length="144" mass="16010">MITYLYWGAVICLAMIVLILLGKHNFWRSAIIASLLVFAGGWGAYYFHFEQVFVKRYGGVMKIKVPDGQQHIAATWKDDNLWVENYDPATNTCHFNEYSKGNLLQGRVTIENCNPVKAGRVNTAKAVSPQTPTGIADLSAADGR</sequence>
<evidence type="ECO:0000256" key="1">
    <source>
        <dbReference type="SAM" id="Phobius"/>
    </source>
</evidence>
<dbReference type="RefSeq" id="WP_302713502.1">
    <property type="nucleotide sequence ID" value="NZ_JAULRT010000059.1"/>
</dbReference>
<keyword evidence="1" id="KW-0812">Transmembrane</keyword>
<keyword evidence="1" id="KW-1133">Transmembrane helix</keyword>
<proteinExistence type="predicted"/>
<evidence type="ECO:0000313" key="2">
    <source>
        <dbReference type="EMBL" id="MDO3382938.1"/>
    </source>
</evidence>
<dbReference type="Proteomes" id="UP001168380">
    <property type="component" value="Unassembled WGS sequence"/>
</dbReference>
<comment type="caution">
    <text evidence="2">The sequence shown here is derived from an EMBL/GenBank/DDBJ whole genome shotgun (WGS) entry which is preliminary data.</text>
</comment>
<protein>
    <submittedName>
        <fullName evidence="2">Uncharacterized protein</fullName>
    </submittedName>
</protein>
<feature type="transmembrane region" description="Helical" evidence="1">
    <location>
        <begin position="29"/>
        <end position="47"/>
    </location>
</feature>
<accession>A0ABT8TFV9</accession>